<dbReference type="SUPFAM" id="SSF49265">
    <property type="entry name" value="Fibronectin type III"/>
    <property type="match status" value="2"/>
</dbReference>
<evidence type="ECO:0000256" key="8">
    <source>
        <dbReference type="ARBA" id="ARBA00022989"/>
    </source>
</evidence>
<dbReference type="PROSITE" id="PS00232">
    <property type="entry name" value="CADHERIN_1"/>
    <property type="match status" value="7"/>
</dbReference>
<dbReference type="PANTHER" id="PTHR24025:SF31">
    <property type="entry name" value="NEURAL-CADHERIN"/>
    <property type="match status" value="1"/>
</dbReference>
<keyword evidence="3" id="KW-0812">Transmembrane</keyword>
<dbReference type="GeneID" id="109478922"/>
<evidence type="ECO:0000256" key="1">
    <source>
        <dbReference type="ARBA" id="ARBA00004167"/>
    </source>
</evidence>
<feature type="domain" description="Cadherin" evidence="13">
    <location>
        <begin position="1069"/>
        <end position="1140"/>
    </location>
</feature>
<dbReference type="SMART" id="SM00112">
    <property type="entry name" value="CA"/>
    <property type="match status" value="12"/>
</dbReference>
<dbReference type="GO" id="GO:0007156">
    <property type="term" value="P:homophilic cell adhesion via plasma membrane adhesion molecules"/>
    <property type="evidence" value="ECO:0007669"/>
    <property type="project" value="InterPro"/>
</dbReference>
<keyword evidence="11" id="KW-0325">Glycoprotein</keyword>
<proteinExistence type="predicted"/>
<evidence type="ECO:0000256" key="11">
    <source>
        <dbReference type="ARBA" id="ARBA00023180"/>
    </source>
</evidence>
<keyword evidence="7" id="KW-0130">Cell adhesion</keyword>
<dbReference type="Pfam" id="PF00041">
    <property type="entry name" value="fn3"/>
    <property type="match status" value="2"/>
</dbReference>
<dbReference type="InterPro" id="IPR002126">
    <property type="entry name" value="Cadherin-like_dom"/>
</dbReference>
<dbReference type="Proteomes" id="UP000515135">
    <property type="component" value="Unplaced"/>
</dbReference>
<evidence type="ECO:0000256" key="5">
    <source>
        <dbReference type="ARBA" id="ARBA00022737"/>
    </source>
</evidence>
<dbReference type="InterPro" id="IPR013783">
    <property type="entry name" value="Ig-like_fold"/>
</dbReference>
<keyword evidence="5" id="KW-0677">Repeat</keyword>
<feature type="domain" description="Cadherin" evidence="13">
    <location>
        <begin position="509"/>
        <end position="609"/>
    </location>
</feature>
<dbReference type="CDD" id="cd00063">
    <property type="entry name" value="FN3"/>
    <property type="match status" value="2"/>
</dbReference>
<sequence length="1639" mass="177200">MPSFITFTEITENSINITWGSADGAKDNYSISISPADGDNPTGSVDDGEPLEYLFTGLMGWTFYTVSIRTVSGGVTSEENWAARRTDVAPPRNVSIVEATENSINITWAAAAGNKDSYFISISPRDGDNHAGTVYDGDPLEYTFTGLTPGTLYTISVVTEASKRESVASTKIQRTKPNPPRTITTDTVSASIAAWEPSTGGVVSGYGVLFTSDDGSPRHTVTVDNATSNTASSPVALATGALYTLEVFAFSDEGGYRTESDRTIITNITRTLAPTPLLQTCGPSFARINILEETSSATTYTVSIPDVTSCQNCSIVYGKATCFIDDMFNVSSFVVANSSSGTTCNLIVNNPIDRETTPSVRFGISWTRMVYNLGHVVSEECGSIPVEITVEDVNDNPPVFGADLVTTFYLRDRTPVQTILAVASAEDADTGENAAVAYSIPSATASEYFEVDNSGVVTARRELTQNLLRHVGLLLDEQVEVVVMATDGVHNATTTLPFTFIDTGGVNTTSSKFGVSVPEEQPPGTPVINLRDKRPFDDGDIIYSFTHTSKSFELNSTSGEVTTAKVLDREEEELYELTISAADPGGCYSSASIEITVQVEDVNDHSPVFLETAYSGRIAENADTGQPVAIDGRGISATDADFGLNSHITYSIDCCQNVFAIDNNTGEITTIAGLDRENTPVYHLTIVAEDNPSNESLRRESRANLTISVLDINDHSPTFIEISPVRMSLYENETEGSIIATFVSVDPDEGANGRVFYEIRSGAEGRFTVNSRTGEVRIADELDRETKDFYRLEILASDGGNPPLVTDGFYLEITVEDVNDNTPAFTAPDYELTVLEETEVGTVLGNIKAEDSDIGTNAQIQYSFTEAVENFAIDENTGTLTVVSVLDFDNATHPKQSSFKVQASDGTFSSTVEVRVSLTDINDNPPAYRADIYEVTLLYVTYPAIVTAVDATDKDSGTNAEVSYSLVDDSSTLFSIDSSNGIIRLVGPSGSIMYNITVAATDKGNPPMNSTVSVSIKISTIDTSDTRVSFNGVEFEGHVEENNDDVQVATQLHAAVQYGSTPAPADCPLKYKMAASSDDSEFTVNETTGEISTRGARFDRETRARYTFAVVVEISCPGKSFDYTSVTIHVNDTNDENPTFDSSSYNFEALEGTTGVVVGTVLATDMDTGSNADFSYTIYPNGSPFSIDANGAITVSTPLDRETTDSYTLTILAEDMGVPSLNGTTTVHVRVLDINDHAPAFAAPAYRTDLREDENKAELNISISASDEDSGTNGDIRFSLHGEGSDLFLIDDMSGVVHLTGRLDYEDRPSYNLTIAATDKGHPNRTSTAPLLVEVTDVNDNPPVFERDNYNASTHRNVPTEDVLVTVSATDQDSGVNALVFYTITGQYGLQPAVPTIGEAMFNITSSTGDIRATTHLFQDDIHQYELIITATDMGEPQLSATTKVVIDVANTNFFAPEFLDTPVLHTMSEDSGVLPFLSRRVRTIRASDNDTEAEGQVRILLSSNDDISELFWITGTRTLSEDKVFEAEIWTNAILDRETHPSGLNITVLAVDQGATPKTSTAWVHVTLDDVNDNPPNLTVPERVAIPQSSPPGTSVVTLEVVDPDVNNQFSFEAVSEYFSIRRQFQSVWVHTYICWES</sequence>
<dbReference type="SUPFAM" id="SSF49313">
    <property type="entry name" value="Cadherin-like"/>
    <property type="match status" value="12"/>
</dbReference>
<evidence type="ECO:0000256" key="2">
    <source>
        <dbReference type="ARBA" id="ARBA00022536"/>
    </source>
</evidence>
<evidence type="ECO:0000256" key="12">
    <source>
        <dbReference type="PROSITE-ProRule" id="PRU00043"/>
    </source>
</evidence>
<dbReference type="FunFam" id="2.60.40.60:FF:000092">
    <property type="entry name" value="Protocadherin 8"/>
    <property type="match status" value="1"/>
</dbReference>
<dbReference type="PROSITE" id="PS50853">
    <property type="entry name" value="FN3"/>
    <property type="match status" value="2"/>
</dbReference>
<dbReference type="CDD" id="cd11304">
    <property type="entry name" value="Cadherin_repeat"/>
    <property type="match status" value="10"/>
</dbReference>
<name>A0A6P4ZHP3_BRABE</name>
<dbReference type="OrthoDB" id="6252479at2759"/>
<dbReference type="PROSITE" id="PS50268">
    <property type="entry name" value="CADHERIN_2"/>
    <property type="match status" value="12"/>
</dbReference>
<evidence type="ECO:0000313" key="15">
    <source>
        <dbReference type="Proteomes" id="UP000515135"/>
    </source>
</evidence>
<dbReference type="FunFam" id="2.60.40.60:FF:000024">
    <property type="entry name" value="FAT atypical cadherin 3"/>
    <property type="match status" value="1"/>
</dbReference>
<feature type="domain" description="Fibronectin type-III" evidence="14">
    <location>
        <begin position="1"/>
        <end position="89"/>
    </location>
</feature>
<keyword evidence="8" id="KW-1133">Transmembrane helix</keyword>
<evidence type="ECO:0000256" key="10">
    <source>
        <dbReference type="ARBA" id="ARBA00023157"/>
    </source>
</evidence>
<dbReference type="Gene3D" id="2.60.40.10">
    <property type="entry name" value="Immunoglobulins"/>
    <property type="match status" value="3"/>
</dbReference>
<reference evidence="16" key="1">
    <citation type="submission" date="2025-08" db="UniProtKB">
        <authorList>
            <consortium name="RefSeq"/>
        </authorList>
    </citation>
    <scope>IDENTIFICATION</scope>
    <source>
        <tissue evidence="16">Gonad</tissue>
    </source>
</reference>
<keyword evidence="2" id="KW-0245">EGF-like domain</keyword>
<protein>
    <submittedName>
        <fullName evidence="16">Protein dachsous-like</fullName>
    </submittedName>
</protein>
<feature type="domain" description="Cadherin" evidence="13">
    <location>
        <begin position="924"/>
        <end position="1030"/>
    </location>
</feature>
<dbReference type="PRINTS" id="PR00205">
    <property type="entry name" value="CADHERIN"/>
</dbReference>
<evidence type="ECO:0000256" key="7">
    <source>
        <dbReference type="ARBA" id="ARBA00022889"/>
    </source>
</evidence>
<dbReference type="FunFam" id="2.60.40.60:FF:000039">
    <property type="entry name" value="FAT atypical cadherin 3"/>
    <property type="match status" value="1"/>
</dbReference>
<dbReference type="GO" id="GO:0007163">
    <property type="term" value="P:establishment or maintenance of cell polarity"/>
    <property type="evidence" value="ECO:0007669"/>
    <property type="project" value="UniProtKB-ARBA"/>
</dbReference>
<dbReference type="PANTHER" id="PTHR24025">
    <property type="entry name" value="DESMOGLEIN FAMILY MEMBER"/>
    <property type="match status" value="1"/>
</dbReference>
<keyword evidence="9" id="KW-0472">Membrane</keyword>
<feature type="domain" description="Cadherin" evidence="13">
    <location>
        <begin position="826"/>
        <end position="928"/>
    </location>
</feature>
<feature type="domain" description="Cadherin" evidence="13">
    <location>
        <begin position="1460"/>
        <end position="1579"/>
    </location>
</feature>
<dbReference type="FunFam" id="2.60.40.60:FF:000116">
    <property type="entry name" value="Dachsous cadherin-related 2"/>
    <property type="match status" value="1"/>
</dbReference>
<feature type="domain" description="Cadherin" evidence="13">
    <location>
        <begin position="1346"/>
        <end position="1459"/>
    </location>
</feature>
<dbReference type="GO" id="GO:0005509">
    <property type="term" value="F:calcium ion binding"/>
    <property type="evidence" value="ECO:0007669"/>
    <property type="project" value="UniProtKB-UniRule"/>
</dbReference>
<dbReference type="InterPro" id="IPR015919">
    <property type="entry name" value="Cadherin-like_sf"/>
</dbReference>
<feature type="domain" description="Cadherin" evidence="13">
    <location>
        <begin position="1242"/>
        <end position="1345"/>
    </location>
</feature>
<evidence type="ECO:0000256" key="9">
    <source>
        <dbReference type="ARBA" id="ARBA00023136"/>
    </source>
</evidence>
<keyword evidence="10" id="KW-1015">Disulfide bond</keyword>
<dbReference type="GO" id="GO:0005886">
    <property type="term" value="C:plasma membrane"/>
    <property type="evidence" value="ECO:0007669"/>
    <property type="project" value="InterPro"/>
</dbReference>
<dbReference type="SMART" id="SM00060">
    <property type="entry name" value="FN3"/>
    <property type="match status" value="3"/>
</dbReference>
<comment type="subcellular location">
    <subcellularLocation>
        <location evidence="1">Membrane</location>
        <topology evidence="1">Single-pass membrane protein</topology>
    </subcellularLocation>
</comment>
<dbReference type="FunFam" id="2.60.40.60:FF:000015">
    <property type="entry name" value="FAT atypical cadherin 1"/>
    <property type="match status" value="1"/>
</dbReference>
<feature type="domain" description="Cadherin" evidence="13">
    <location>
        <begin position="282"/>
        <end position="400"/>
    </location>
</feature>
<keyword evidence="15" id="KW-1185">Reference proteome</keyword>
<evidence type="ECO:0000256" key="3">
    <source>
        <dbReference type="ARBA" id="ARBA00022692"/>
    </source>
</evidence>
<evidence type="ECO:0000256" key="4">
    <source>
        <dbReference type="ARBA" id="ARBA00022729"/>
    </source>
</evidence>
<dbReference type="InterPro" id="IPR003961">
    <property type="entry name" value="FN3_dom"/>
</dbReference>
<dbReference type="InterPro" id="IPR036116">
    <property type="entry name" value="FN3_sf"/>
</dbReference>
<dbReference type="FunFam" id="2.60.40.60:FF:000020">
    <property type="entry name" value="Dachsous cadherin-related 1b"/>
    <property type="match status" value="2"/>
</dbReference>
<feature type="domain" description="Cadherin" evidence="13">
    <location>
        <begin position="1155"/>
        <end position="1241"/>
    </location>
</feature>
<evidence type="ECO:0000256" key="6">
    <source>
        <dbReference type="ARBA" id="ARBA00022837"/>
    </source>
</evidence>
<feature type="domain" description="Cadherin" evidence="13">
    <location>
        <begin position="721"/>
        <end position="825"/>
    </location>
</feature>
<evidence type="ECO:0000259" key="13">
    <source>
        <dbReference type="PROSITE" id="PS50268"/>
    </source>
</evidence>
<keyword evidence="4" id="KW-0732">Signal</keyword>
<dbReference type="KEGG" id="bbel:109478922"/>
<evidence type="ECO:0000313" key="16">
    <source>
        <dbReference type="RefSeq" id="XP_019636288.1"/>
    </source>
</evidence>
<dbReference type="InterPro" id="IPR020894">
    <property type="entry name" value="Cadherin_CS"/>
</dbReference>
<dbReference type="Gene3D" id="2.60.40.60">
    <property type="entry name" value="Cadherins"/>
    <property type="match status" value="13"/>
</dbReference>
<feature type="domain" description="Cadherin" evidence="13">
    <location>
        <begin position="402"/>
        <end position="513"/>
    </location>
</feature>
<organism evidence="15 16">
    <name type="scientific">Branchiostoma belcheri</name>
    <name type="common">Amphioxus</name>
    <dbReference type="NCBI Taxonomy" id="7741"/>
    <lineage>
        <taxon>Eukaryota</taxon>
        <taxon>Metazoa</taxon>
        <taxon>Chordata</taxon>
        <taxon>Cephalochordata</taxon>
        <taxon>Leptocardii</taxon>
        <taxon>Amphioxiformes</taxon>
        <taxon>Branchiostomatidae</taxon>
        <taxon>Branchiostoma</taxon>
    </lineage>
</organism>
<gene>
    <name evidence="16" type="primary">LOC109478922</name>
</gene>
<keyword evidence="6 12" id="KW-0106">Calcium</keyword>
<accession>A0A6P4ZHP3</accession>
<feature type="domain" description="Fibronectin type-III" evidence="14">
    <location>
        <begin position="90"/>
        <end position="179"/>
    </location>
</feature>
<dbReference type="GO" id="GO:0005911">
    <property type="term" value="C:cell-cell junction"/>
    <property type="evidence" value="ECO:0007669"/>
    <property type="project" value="TreeGrafter"/>
</dbReference>
<dbReference type="RefSeq" id="XP_019636288.1">
    <property type="nucleotide sequence ID" value="XM_019780729.1"/>
</dbReference>
<evidence type="ECO:0000259" key="14">
    <source>
        <dbReference type="PROSITE" id="PS50853"/>
    </source>
</evidence>
<feature type="domain" description="Cadherin" evidence="13">
    <location>
        <begin position="610"/>
        <end position="719"/>
    </location>
</feature>
<dbReference type="InterPro" id="IPR050971">
    <property type="entry name" value="Cadherin-domain_protein"/>
</dbReference>
<dbReference type="Pfam" id="PF00028">
    <property type="entry name" value="Cadherin"/>
    <property type="match status" value="8"/>
</dbReference>